<evidence type="ECO:0000256" key="11">
    <source>
        <dbReference type="SAM" id="MobiDB-lite"/>
    </source>
</evidence>
<evidence type="ECO:0000256" key="3">
    <source>
        <dbReference type="ARBA" id="ARBA00022723"/>
    </source>
</evidence>
<dbReference type="GO" id="GO:0008270">
    <property type="term" value="F:zinc ion binding"/>
    <property type="evidence" value="ECO:0007669"/>
    <property type="project" value="UniProtKB-KW"/>
</dbReference>
<dbReference type="InterPro" id="IPR019786">
    <property type="entry name" value="Zinc_finger_PHD-type_CS"/>
</dbReference>
<evidence type="ECO:0000256" key="10">
    <source>
        <dbReference type="SAM" id="Coils"/>
    </source>
</evidence>
<protein>
    <recommendedName>
        <fullName evidence="9">Inhibitor of growth protein</fullName>
    </recommendedName>
</protein>
<evidence type="ECO:0000256" key="7">
    <source>
        <dbReference type="ARBA" id="ARBA00023242"/>
    </source>
</evidence>
<dbReference type="PANTHER" id="PTHR43999:SF1">
    <property type="entry name" value="DNAJ HOMOLOG SUBFAMILY C MEMBER 2"/>
    <property type="match status" value="1"/>
</dbReference>
<dbReference type="GO" id="GO:0005634">
    <property type="term" value="C:nucleus"/>
    <property type="evidence" value="ECO:0007669"/>
    <property type="project" value="UniProtKB-SubCell"/>
</dbReference>
<dbReference type="Proteomes" id="UP000887561">
    <property type="component" value="Unplaced"/>
</dbReference>
<dbReference type="PANTHER" id="PTHR43999">
    <property type="entry name" value="DNAJ HOMOLOG SUBFAMILY C MEMBER 2"/>
    <property type="match status" value="1"/>
</dbReference>
<evidence type="ECO:0000259" key="12">
    <source>
        <dbReference type="PROSITE" id="PS50016"/>
    </source>
</evidence>
<keyword evidence="10" id="KW-0175">Coiled coil</keyword>
<feature type="domain" description="J" evidence="13">
    <location>
        <begin position="370"/>
        <end position="441"/>
    </location>
</feature>
<dbReference type="Gene3D" id="1.10.287.110">
    <property type="entry name" value="DnaJ domain"/>
    <property type="match status" value="1"/>
</dbReference>
<organism evidence="15 16">
    <name type="scientific">Meloidogyne javanica</name>
    <name type="common">Root-knot nematode worm</name>
    <dbReference type="NCBI Taxonomy" id="6303"/>
    <lineage>
        <taxon>Eukaryota</taxon>
        <taxon>Metazoa</taxon>
        <taxon>Ecdysozoa</taxon>
        <taxon>Nematoda</taxon>
        <taxon>Chromadorea</taxon>
        <taxon>Rhabditida</taxon>
        <taxon>Tylenchina</taxon>
        <taxon>Tylenchomorpha</taxon>
        <taxon>Tylenchoidea</taxon>
        <taxon>Meloidogynidae</taxon>
        <taxon>Meloidogyninae</taxon>
        <taxon>Meloidogyne</taxon>
        <taxon>Meloidogyne incognita group</taxon>
    </lineage>
</organism>
<dbReference type="SMART" id="SM01408">
    <property type="entry name" value="ING"/>
    <property type="match status" value="1"/>
</dbReference>
<evidence type="ECO:0000259" key="14">
    <source>
        <dbReference type="PROSITE" id="PS50090"/>
    </source>
</evidence>
<evidence type="ECO:0000256" key="5">
    <source>
        <dbReference type="ARBA" id="ARBA00022833"/>
    </source>
</evidence>
<dbReference type="Pfam" id="PF12998">
    <property type="entry name" value="ING"/>
    <property type="match status" value="1"/>
</dbReference>
<dbReference type="Pfam" id="PF21884">
    <property type="entry name" value="ZUO1-like_ZHD"/>
    <property type="match status" value="1"/>
</dbReference>
<evidence type="ECO:0000313" key="15">
    <source>
        <dbReference type="Proteomes" id="UP000887561"/>
    </source>
</evidence>
<evidence type="ECO:0000256" key="1">
    <source>
        <dbReference type="ARBA" id="ARBA00004123"/>
    </source>
</evidence>
<dbReference type="SUPFAM" id="SSF57903">
    <property type="entry name" value="FYVE/PHD zinc finger"/>
    <property type="match status" value="1"/>
</dbReference>
<dbReference type="Pfam" id="PF00226">
    <property type="entry name" value="DnaJ"/>
    <property type="match status" value="1"/>
</dbReference>
<evidence type="ECO:0000313" key="16">
    <source>
        <dbReference type="WBParaSite" id="scaffold2323_cov224.g4661"/>
    </source>
</evidence>
<dbReference type="PROSITE" id="PS50016">
    <property type="entry name" value="ZF_PHD_2"/>
    <property type="match status" value="1"/>
</dbReference>
<dbReference type="PROSITE" id="PS50090">
    <property type="entry name" value="MYB_LIKE"/>
    <property type="match status" value="1"/>
</dbReference>
<dbReference type="SMART" id="SM00717">
    <property type="entry name" value="SANT"/>
    <property type="match status" value="2"/>
</dbReference>
<dbReference type="InterPro" id="IPR054076">
    <property type="entry name" value="ZUO1-like_ZHD"/>
</dbReference>
<comment type="domain">
    <text evidence="9">The PHD-type zinc finger mediates the binding to H3K4me3.</text>
</comment>
<dbReference type="GO" id="GO:0043022">
    <property type="term" value="F:ribosome binding"/>
    <property type="evidence" value="ECO:0007669"/>
    <property type="project" value="InterPro"/>
</dbReference>
<dbReference type="InterPro" id="IPR009057">
    <property type="entry name" value="Homeodomain-like_sf"/>
</dbReference>
<dbReference type="FunFam" id="3.30.40.10:FF:000016">
    <property type="entry name" value="Inhibitor of growth protein"/>
    <property type="match status" value="1"/>
</dbReference>
<dbReference type="InterPro" id="IPR044634">
    <property type="entry name" value="Zuotin/DnaJC2"/>
</dbReference>
<comment type="similarity">
    <text evidence="2 9">Belongs to the ING family.</text>
</comment>
<dbReference type="GO" id="GO:0006325">
    <property type="term" value="P:chromatin organization"/>
    <property type="evidence" value="ECO:0007669"/>
    <property type="project" value="UniProtKB-KW"/>
</dbReference>
<dbReference type="PROSITE" id="PS01359">
    <property type="entry name" value="ZF_PHD_1"/>
    <property type="match status" value="1"/>
</dbReference>
<dbReference type="SMART" id="SM00249">
    <property type="entry name" value="PHD"/>
    <property type="match status" value="1"/>
</dbReference>
<reference evidence="16" key="1">
    <citation type="submission" date="2022-11" db="UniProtKB">
        <authorList>
            <consortium name="WormBaseParasite"/>
        </authorList>
    </citation>
    <scope>IDENTIFICATION</scope>
</reference>
<feature type="domain" description="PHD-type" evidence="12">
    <location>
        <begin position="215"/>
        <end position="264"/>
    </location>
</feature>
<sequence length="830" mass="96636">MASDLYEKCLKNARPVQQKMDSNMLTIRHLDIKYKLKEQEAKKKITKLVCSWNKLNRQEQRRNYEEIEECFAQARSFCDKKISIASETYELVDSFIQKLDSDTSKFNTILAQKQQQQFNEIEEKGKKQTPSTSRNVFKKEELQQSNKTSKHVTPLSPVSTTSRKARGTSSAPKKRKRTTTVTEDISDVSLTTVTASQTPLIMPGHCDMPVDPNEPRYCICQQVSFGSMVCCDNKNCLIEWFHFPCVGLTTSPKGKWYCPQCRDGKESNKPLKRENINNSMSKNSGKRIAIYGFLSRRRKVEPAGISYEFSLVKDKLTLGLSTWPILKNAVKPIQIEDENEDSSFEWMDEVTEKYKKYLSRLDPNDARDQDHYKILGLTKLRCEATAAQIRTAYRQKVLKYHPDKGNAGDGLRSESVFACIQKAYEQLGVSEEKRRAFDSVDPTFDENIPDNSDVNSTNFFRVLGPVFERNASDRSHVEHFYDFWYNWKSWREFSYLDAEDKQRGEDRWERREIEKQNKAEREKRRKKDLKRISTLVEMAYSFDPRIVKIKEEDKNKKLQMKERRRKEKELKEKIELEQKRQKEKDLEEEMIKKNEEEKKALQAKQQKKKLLSNQRKQLRDLSSDKNYWLDNSLAAENPEQVFAISEQIERLCLSAEVDELVNLCERLKDICVYDDALRILRGCSNPESSNNSKQSNNGMPKNSAQTNDAKTNSSTTNAWTHTELQLLVKAVNLFPPGTQERWKQVSGYINEHSGEENKRSEKDVIKQASYEWSAEQQRQFEKALKEIPSSDAERWDKIAAAVDGKTKKQCVRRYKKLAEMVKNAKTEAAK</sequence>
<feature type="coiled-coil region" evidence="10">
    <location>
        <begin position="549"/>
        <end position="624"/>
    </location>
</feature>
<evidence type="ECO:0000259" key="13">
    <source>
        <dbReference type="PROSITE" id="PS50076"/>
    </source>
</evidence>
<dbReference type="AlphaFoldDB" id="A0A915M2F6"/>
<dbReference type="CDD" id="cd00167">
    <property type="entry name" value="SANT"/>
    <property type="match status" value="1"/>
</dbReference>
<dbReference type="GO" id="GO:0051083">
    <property type="term" value="P:'de novo' cotranslational protein folding"/>
    <property type="evidence" value="ECO:0007669"/>
    <property type="project" value="InterPro"/>
</dbReference>
<dbReference type="CDD" id="cd06257">
    <property type="entry name" value="DnaJ"/>
    <property type="match status" value="1"/>
</dbReference>
<dbReference type="InterPro" id="IPR036869">
    <property type="entry name" value="J_dom_sf"/>
</dbReference>
<evidence type="ECO:0000256" key="4">
    <source>
        <dbReference type="ARBA" id="ARBA00022771"/>
    </source>
</evidence>
<comment type="subcellular location">
    <subcellularLocation>
        <location evidence="1 9">Nucleus</location>
    </subcellularLocation>
</comment>
<dbReference type="InterPro" id="IPR011011">
    <property type="entry name" value="Znf_FYVE_PHD"/>
</dbReference>
<feature type="region of interest" description="Disordered" evidence="11">
    <location>
        <begin position="120"/>
        <end position="182"/>
    </location>
</feature>
<dbReference type="SUPFAM" id="SSF46689">
    <property type="entry name" value="Homeodomain-like"/>
    <property type="match status" value="2"/>
</dbReference>
<dbReference type="PROSITE" id="PS50076">
    <property type="entry name" value="DNAJ_2"/>
    <property type="match status" value="1"/>
</dbReference>
<dbReference type="Gene3D" id="3.30.40.10">
    <property type="entry name" value="Zinc/RING finger domain, C3HC4 (zinc finger)"/>
    <property type="match status" value="1"/>
</dbReference>
<dbReference type="Gene3D" id="6.10.140.1740">
    <property type="match status" value="1"/>
</dbReference>
<dbReference type="GO" id="GO:0006450">
    <property type="term" value="P:regulation of translational fidelity"/>
    <property type="evidence" value="ECO:0007669"/>
    <property type="project" value="InterPro"/>
</dbReference>
<dbReference type="SMART" id="SM00271">
    <property type="entry name" value="DnaJ"/>
    <property type="match status" value="1"/>
</dbReference>
<dbReference type="Gene3D" id="1.10.10.60">
    <property type="entry name" value="Homeodomain-like"/>
    <property type="match status" value="2"/>
</dbReference>
<dbReference type="WBParaSite" id="scaffold2323_cov224.g4661">
    <property type="protein sequence ID" value="scaffold2323_cov224.g4661"/>
    <property type="gene ID" value="scaffold2323_cov224.g4661"/>
</dbReference>
<keyword evidence="15" id="KW-1185">Reference proteome</keyword>
<evidence type="ECO:0000256" key="6">
    <source>
        <dbReference type="ARBA" id="ARBA00022853"/>
    </source>
</evidence>
<dbReference type="CDD" id="cd15505">
    <property type="entry name" value="PHD_ING"/>
    <property type="match status" value="1"/>
</dbReference>
<dbReference type="InterPro" id="IPR019787">
    <property type="entry name" value="Znf_PHD-finger"/>
</dbReference>
<dbReference type="InterPro" id="IPR024610">
    <property type="entry name" value="ING_N_histone-binding"/>
</dbReference>
<accession>A0A915M2F6</accession>
<dbReference type="GO" id="GO:0030544">
    <property type="term" value="F:Hsp70 protein binding"/>
    <property type="evidence" value="ECO:0007669"/>
    <property type="project" value="InterPro"/>
</dbReference>
<name>A0A915M2F6_MELJA</name>
<dbReference type="InterPro" id="IPR001623">
    <property type="entry name" value="DnaJ_domain"/>
</dbReference>
<keyword evidence="3 9" id="KW-0479">Metal-binding</keyword>
<proteinExistence type="inferred from homology"/>
<dbReference type="GO" id="GO:0005829">
    <property type="term" value="C:cytosol"/>
    <property type="evidence" value="ECO:0007669"/>
    <property type="project" value="TreeGrafter"/>
</dbReference>
<evidence type="ECO:0000256" key="2">
    <source>
        <dbReference type="ARBA" id="ARBA00010210"/>
    </source>
</evidence>
<evidence type="ECO:0000256" key="8">
    <source>
        <dbReference type="PROSITE-ProRule" id="PRU00146"/>
    </source>
</evidence>
<comment type="function">
    <text evidence="9">Component of an histone acetyltransferase complex.</text>
</comment>
<dbReference type="Pfam" id="PF23082">
    <property type="entry name" value="Myb_DNA-binding_2"/>
    <property type="match status" value="1"/>
</dbReference>
<keyword evidence="4 8" id="KW-0863">Zinc-finger</keyword>
<dbReference type="Pfam" id="PF00249">
    <property type="entry name" value="Myb_DNA-binding"/>
    <property type="match status" value="1"/>
</dbReference>
<dbReference type="InterPro" id="IPR013083">
    <property type="entry name" value="Znf_RING/FYVE/PHD"/>
</dbReference>
<dbReference type="InterPro" id="IPR001005">
    <property type="entry name" value="SANT/Myb"/>
</dbReference>
<feature type="region of interest" description="Disordered" evidence="11">
    <location>
        <begin position="685"/>
        <end position="715"/>
    </location>
</feature>
<keyword evidence="5 9" id="KW-0862">Zinc</keyword>
<evidence type="ECO:0000256" key="9">
    <source>
        <dbReference type="RuleBase" id="RU361213"/>
    </source>
</evidence>
<comment type="subunit">
    <text evidence="9">Component of an histone acetyltransferase complex. Interacts with H3K4me3 and to a lesser extent with H3K4me2.</text>
</comment>
<dbReference type="SUPFAM" id="SSF46565">
    <property type="entry name" value="Chaperone J-domain"/>
    <property type="match status" value="1"/>
</dbReference>
<keyword evidence="6 9" id="KW-0156">Chromatin regulator</keyword>
<feature type="domain" description="Myb-like" evidence="14">
    <location>
        <begin position="772"/>
        <end position="818"/>
    </location>
</feature>
<dbReference type="InterPro" id="IPR001965">
    <property type="entry name" value="Znf_PHD"/>
</dbReference>
<keyword evidence="7 9" id="KW-0539">Nucleus</keyword>
<feature type="compositionally biased region" description="Polar residues" evidence="11">
    <location>
        <begin position="156"/>
        <end position="171"/>
    </location>
</feature>